<comment type="caution">
    <text evidence="2">The sequence shown here is derived from an EMBL/GenBank/DDBJ whole genome shotgun (WGS) entry which is preliminary data.</text>
</comment>
<reference evidence="2" key="1">
    <citation type="journal article" date="2015" name="Nature">
        <title>Complex archaea that bridge the gap between prokaryotes and eukaryotes.</title>
        <authorList>
            <person name="Spang A."/>
            <person name="Saw J.H."/>
            <person name="Jorgensen S.L."/>
            <person name="Zaremba-Niedzwiedzka K."/>
            <person name="Martijn J."/>
            <person name="Lind A.E."/>
            <person name="van Eijk R."/>
            <person name="Schleper C."/>
            <person name="Guy L."/>
            <person name="Ettema T.J."/>
        </authorList>
    </citation>
    <scope>NUCLEOTIDE SEQUENCE</scope>
</reference>
<dbReference type="EMBL" id="LAZR01000170">
    <property type="protein sequence ID" value="KKN84525.1"/>
    <property type="molecule type" value="Genomic_DNA"/>
</dbReference>
<dbReference type="Pfam" id="PF00696">
    <property type="entry name" value="AA_kinase"/>
    <property type="match status" value="1"/>
</dbReference>
<dbReference type="InterPro" id="IPR036393">
    <property type="entry name" value="AceGlu_kinase-like_sf"/>
</dbReference>
<dbReference type="AlphaFoldDB" id="A0A0F9TTZ8"/>
<name>A0A0F9TTZ8_9ZZZZ</name>
<sequence>MKDILVVKIGGSCAASPDLVRWVAAIEQARLPIVVVPGGGPFANAVRRYQPRMGFGDEAAHEMAILAMEQFGCALVGLGRRMVKAADEAAIMAALERGDIPVWMPRQLVLSAPEIPKNWSVTSDSLAAWLAGRLPGARLCLFKQIDLPENATIDALAGAQIVDECFTELLDPATDVYVAGPADLSLAGVRLAEGEIPGHPVMRRRVLVAANAG</sequence>
<gene>
    <name evidence="2" type="ORF">LCGC14_0287910</name>
</gene>
<dbReference type="InterPro" id="IPR001048">
    <property type="entry name" value="Asp/Glu/Uridylate_kinase"/>
</dbReference>
<evidence type="ECO:0000259" key="1">
    <source>
        <dbReference type="Pfam" id="PF00696"/>
    </source>
</evidence>
<dbReference type="Gene3D" id="3.40.1160.10">
    <property type="entry name" value="Acetylglutamate kinase-like"/>
    <property type="match status" value="1"/>
</dbReference>
<proteinExistence type="predicted"/>
<protein>
    <recommendedName>
        <fullName evidence="1">Aspartate/glutamate/uridylate kinase domain-containing protein</fullName>
    </recommendedName>
</protein>
<dbReference type="SUPFAM" id="SSF53633">
    <property type="entry name" value="Carbamate kinase-like"/>
    <property type="match status" value="1"/>
</dbReference>
<evidence type="ECO:0000313" key="2">
    <source>
        <dbReference type="EMBL" id="KKN84525.1"/>
    </source>
</evidence>
<accession>A0A0F9TTZ8</accession>
<organism evidence="2">
    <name type="scientific">marine sediment metagenome</name>
    <dbReference type="NCBI Taxonomy" id="412755"/>
    <lineage>
        <taxon>unclassified sequences</taxon>
        <taxon>metagenomes</taxon>
        <taxon>ecological metagenomes</taxon>
    </lineage>
</organism>
<feature type="domain" description="Aspartate/glutamate/uridylate kinase" evidence="1">
    <location>
        <begin position="4"/>
        <end position="146"/>
    </location>
</feature>